<protein>
    <recommendedName>
        <fullName evidence="3">Reverse transcriptase domain-containing protein</fullName>
    </recommendedName>
</protein>
<accession>A0ABD2WF44</accession>
<sequence>MSEDGQRAYPEAAEALRHQLYVDDVFFGADSLEEALSRRDQIVKLLASAGMRLGKWAASNPRLVDGLVSESRDAVPLRVDEMVSMLGLKWLPSQDSFTFQFAARPEPVEVTKRSILAAIARTFDPLGWLSPALVTAKILLQDLCLDGVDWDAPIPAVLEQRWKDFTCTLPDVSRVRVKRWLDICEGEEWQLHGFVDASKRAYAAAI</sequence>
<organism evidence="1 2">
    <name type="scientific">Trichogramma kaykai</name>
    <dbReference type="NCBI Taxonomy" id="54128"/>
    <lineage>
        <taxon>Eukaryota</taxon>
        <taxon>Metazoa</taxon>
        <taxon>Ecdysozoa</taxon>
        <taxon>Arthropoda</taxon>
        <taxon>Hexapoda</taxon>
        <taxon>Insecta</taxon>
        <taxon>Pterygota</taxon>
        <taxon>Neoptera</taxon>
        <taxon>Endopterygota</taxon>
        <taxon>Hymenoptera</taxon>
        <taxon>Apocrita</taxon>
        <taxon>Proctotrupomorpha</taxon>
        <taxon>Chalcidoidea</taxon>
        <taxon>Trichogrammatidae</taxon>
        <taxon>Trichogramma</taxon>
    </lineage>
</organism>
<evidence type="ECO:0000313" key="1">
    <source>
        <dbReference type="EMBL" id="KAL3391625.1"/>
    </source>
</evidence>
<proteinExistence type="predicted"/>
<name>A0ABD2WF44_9HYME</name>
<gene>
    <name evidence="1" type="ORF">TKK_013559</name>
</gene>
<keyword evidence="2" id="KW-1185">Reference proteome</keyword>
<dbReference type="InterPro" id="IPR008042">
    <property type="entry name" value="Retrotrans_Pao"/>
</dbReference>
<dbReference type="Pfam" id="PF05380">
    <property type="entry name" value="Peptidase_A17"/>
    <property type="match status" value="1"/>
</dbReference>
<dbReference type="EMBL" id="JBJJXI010000108">
    <property type="protein sequence ID" value="KAL3391625.1"/>
    <property type="molecule type" value="Genomic_DNA"/>
</dbReference>
<evidence type="ECO:0000313" key="2">
    <source>
        <dbReference type="Proteomes" id="UP001627154"/>
    </source>
</evidence>
<comment type="caution">
    <text evidence="1">The sequence shown here is derived from an EMBL/GenBank/DDBJ whole genome shotgun (WGS) entry which is preliminary data.</text>
</comment>
<dbReference type="Proteomes" id="UP001627154">
    <property type="component" value="Unassembled WGS sequence"/>
</dbReference>
<reference evidence="1 2" key="1">
    <citation type="journal article" date="2024" name="bioRxiv">
        <title>A reference genome for Trichogramma kaykai: A tiny desert-dwelling parasitoid wasp with competing sex-ratio distorters.</title>
        <authorList>
            <person name="Culotta J."/>
            <person name="Lindsey A.R."/>
        </authorList>
    </citation>
    <scope>NUCLEOTIDE SEQUENCE [LARGE SCALE GENOMIC DNA]</scope>
    <source>
        <strain evidence="1 2">KSX58</strain>
    </source>
</reference>
<dbReference type="AlphaFoldDB" id="A0ABD2WF44"/>
<evidence type="ECO:0008006" key="3">
    <source>
        <dbReference type="Google" id="ProtNLM"/>
    </source>
</evidence>
<dbReference type="PANTHER" id="PTHR47331">
    <property type="entry name" value="PHD-TYPE DOMAIN-CONTAINING PROTEIN"/>
    <property type="match status" value="1"/>
</dbReference>